<accession>A0ABT9YS94</accession>
<dbReference type="InterPro" id="IPR011991">
    <property type="entry name" value="ArsR-like_HTH"/>
</dbReference>
<dbReference type="InterPro" id="IPR036390">
    <property type="entry name" value="WH_DNA-bd_sf"/>
</dbReference>
<organism evidence="5 6">
    <name type="scientific">Streptococcus moroccensis</name>
    <dbReference type="NCBI Taxonomy" id="1451356"/>
    <lineage>
        <taxon>Bacteria</taxon>
        <taxon>Bacillati</taxon>
        <taxon>Bacillota</taxon>
        <taxon>Bacilli</taxon>
        <taxon>Lactobacillales</taxon>
        <taxon>Streptococcaceae</taxon>
        <taxon>Streptococcus</taxon>
    </lineage>
</organism>
<dbReference type="PROSITE" id="PS50995">
    <property type="entry name" value="HTH_MARR_2"/>
    <property type="match status" value="1"/>
</dbReference>
<dbReference type="Pfam" id="PF01047">
    <property type="entry name" value="MarR"/>
    <property type="match status" value="1"/>
</dbReference>
<evidence type="ECO:0000256" key="2">
    <source>
        <dbReference type="ARBA" id="ARBA00023125"/>
    </source>
</evidence>
<dbReference type="InterPro" id="IPR047894">
    <property type="entry name" value="AdcR-like"/>
</dbReference>
<evidence type="ECO:0000256" key="3">
    <source>
        <dbReference type="ARBA" id="ARBA00023163"/>
    </source>
</evidence>
<dbReference type="NCBIfam" id="NF038251">
    <property type="entry name" value="AdcR_fam_Zn_TF"/>
    <property type="match status" value="1"/>
</dbReference>
<keyword evidence="3" id="KW-0804">Transcription</keyword>
<keyword evidence="6" id="KW-1185">Reference proteome</keyword>
<dbReference type="SMART" id="SM00418">
    <property type="entry name" value="HTH_ARSR"/>
    <property type="match status" value="1"/>
</dbReference>
<name>A0ABT9YS94_9STRE</name>
<protein>
    <submittedName>
        <fullName evidence="5">DNA-binding MarR family transcriptional regulator</fullName>
    </submittedName>
</protein>
<sequence length="149" mass="16444">MMTELAKQIDQAINTIILKSENHLELLVGDCKSDVSLTNTQEHILMLINDGIVNNSDLAKALNVSQAAVTKAIKSLIAQGMLESAKDAKDGRMTYYQLTDLAKPIAEEHEHHHAHTLSTYDTVIAGYSQEEQALVSRFLKDLLGKIEEA</sequence>
<evidence type="ECO:0000259" key="4">
    <source>
        <dbReference type="PROSITE" id="PS50995"/>
    </source>
</evidence>
<evidence type="ECO:0000256" key="1">
    <source>
        <dbReference type="ARBA" id="ARBA00023015"/>
    </source>
</evidence>
<evidence type="ECO:0000313" key="5">
    <source>
        <dbReference type="EMBL" id="MDQ0222871.1"/>
    </source>
</evidence>
<dbReference type="EMBL" id="JAUSTM010000013">
    <property type="protein sequence ID" value="MDQ0222871.1"/>
    <property type="molecule type" value="Genomic_DNA"/>
</dbReference>
<dbReference type="Gene3D" id="6.10.140.1680">
    <property type="match status" value="1"/>
</dbReference>
<dbReference type="SUPFAM" id="SSF46785">
    <property type="entry name" value="Winged helix' DNA-binding domain"/>
    <property type="match status" value="1"/>
</dbReference>
<gene>
    <name evidence="5" type="ORF">J2S23_001431</name>
</gene>
<reference evidence="5 6" key="1">
    <citation type="submission" date="2023-07" db="EMBL/GenBank/DDBJ databases">
        <title>Genomic Encyclopedia of Type Strains, Phase IV (KMG-IV): sequencing the most valuable type-strain genomes for metagenomic binning, comparative biology and taxonomic classification.</title>
        <authorList>
            <person name="Goeker M."/>
        </authorList>
    </citation>
    <scope>NUCLEOTIDE SEQUENCE [LARGE SCALE GENOMIC DNA]</scope>
    <source>
        <strain evidence="5 6">DSM 105143</strain>
    </source>
</reference>
<dbReference type="Proteomes" id="UP001223079">
    <property type="component" value="Unassembled WGS sequence"/>
</dbReference>
<dbReference type="InterPro" id="IPR001845">
    <property type="entry name" value="HTH_ArsR_DNA-bd_dom"/>
</dbReference>
<comment type="caution">
    <text evidence="5">The sequence shown here is derived from an EMBL/GenBank/DDBJ whole genome shotgun (WGS) entry which is preliminary data.</text>
</comment>
<proteinExistence type="predicted"/>
<dbReference type="InterPro" id="IPR052067">
    <property type="entry name" value="Metal_resp_HTH_trans_reg"/>
</dbReference>
<dbReference type="PANTHER" id="PTHR35790">
    <property type="entry name" value="HTH-TYPE TRANSCRIPTIONAL REGULATOR PCHR"/>
    <property type="match status" value="1"/>
</dbReference>
<dbReference type="InterPro" id="IPR036388">
    <property type="entry name" value="WH-like_DNA-bd_sf"/>
</dbReference>
<feature type="domain" description="HTH marR-type" evidence="4">
    <location>
        <begin position="1"/>
        <end position="144"/>
    </location>
</feature>
<keyword evidence="2 5" id="KW-0238">DNA-binding</keyword>
<dbReference type="Gene3D" id="1.10.10.10">
    <property type="entry name" value="Winged helix-like DNA-binding domain superfamily/Winged helix DNA-binding domain"/>
    <property type="match status" value="1"/>
</dbReference>
<dbReference type="Gene3D" id="6.10.250.2360">
    <property type="match status" value="1"/>
</dbReference>
<dbReference type="InterPro" id="IPR000835">
    <property type="entry name" value="HTH_MarR-typ"/>
</dbReference>
<dbReference type="SMART" id="SM00347">
    <property type="entry name" value="HTH_MARR"/>
    <property type="match status" value="1"/>
</dbReference>
<evidence type="ECO:0000313" key="6">
    <source>
        <dbReference type="Proteomes" id="UP001223079"/>
    </source>
</evidence>
<dbReference type="GO" id="GO:0003677">
    <property type="term" value="F:DNA binding"/>
    <property type="evidence" value="ECO:0007669"/>
    <property type="project" value="UniProtKB-KW"/>
</dbReference>
<keyword evidence="1" id="KW-0805">Transcription regulation</keyword>
<dbReference type="CDD" id="cd00090">
    <property type="entry name" value="HTH_ARSR"/>
    <property type="match status" value="1"/>
</dbReference>
<dbReference type="PANTHER" id="PTHR35790:SF4">
    <property type="entry name" value="HTH-TYPE TRANSCRIPTIONAL REGULATOR PCHR"/>
    <property type="match status" value="1"/>
</dbReference>